<accession>T0L8G8</accession>
<dbReference type="VEuPathDB" id="MicrosporidiaDB:NAPIS_ORF01625"/>
<evidence type="ECO:0000313" key="4">
    <source>
        <dbReference type="Proteomes" id="UP000053780"/>
    </source>
</evidence>
<name>T0L8G8_9MICR</name>
<keyword evidence="4" id="KW-1185">Reference proteome</keyword>
<gene>
    <name evidence="3" type="ORF">NAPIS_ORF01625</name>
</gene>
<dbReference type="OrthoDB" id="266138at2759"/>
<dbReference type="GO" id="GO:0005737">
    <property type="term" value="C:cytoplasm"/>
    <property type="evidence" value="ECO:0007669"/>
    <property type="project" value="TreeGrafter"/>
</dbReference>
<dbReference type="PANTHER" id="PTHR15454">
    <property type="entry name" value="NISCHARIN RELATED"/>
    <property type="match status" value="1"/>
</dbReference>
<dbReference type="HOGENOM" id="CLU_883057_0_0_1"/>
<dbReference type="InterPro" id="IPR032675">
    <property type="entry name" value="LRR_dom_sf"/>
</dbReference>
<protein>
    <submittedName>
        <fullName evidence="3">At2g17440-like protein</fullName>
    </submittedName>
</protein>
<proteinExistence type="predicted"/>
<evidence type="ECO:0000313" key="3">
    <source>
        <dbReference type="EMBL" id="EQB60808.1"/>
    </source>
</evidence>
<sequence length="315" mass="37175">MKFEYLNIGFNYLKSVKSLKETEIVELDLRLNKLEKVPKFNCIIRYLDLSFNFIKEIDSNISNYVNLRYLDLSFNKIEKICFNISCCINLEYLDLSFNLLKVVPKSLINIDKLKVLDLRGNNIDRNGDEFSLGREEILFHFGDIVLIDEEFSFYGVDNGKKYSDENVSNDDELGIEKIYNRHDVIDSDFINENVSNDDELGNEKIYNRHDVIDSDFINENTLKNSGRKFKNNKYLIENDSIDVEVIEKENKREVLDELNNIGKDEFEDDNYEKINSTNNSFVYKNFKENDFNDQILINKNKTKQNKFNNDKKIIL</sequence>
<evidence type="ECO:0000256" key="1">
    <source>
        <dbReference type="ARBA" id="ARBA00022614"/>
    </source>
</evidence>
<dbReference type="Pfam" id="PF12799">
    <property type="entry name" value="LRR_4"/>
    <property type="match status" value="1"/>
</dbReference>
<dbReference type="Pfam" id="PF00560">
    <property type="entry name" value="LRR_1"/>
    <property type="match status" value="1"/>
</dbReference>
<dbReference type="SUPFAM" id="SSF52058">
    <property type="entry name" value="L domain-like"/>
    <property type="match status" value="1"/>
</dbReference>
<reference evidence="3 4" key="1">
    <citation type="journal article" date="2013" name="BMC Genomics">
        <title>Genome sequencing and comparative genomics of honey bee microsporidia, Nosema apis reveal novel insights into host-parasite interactions.</title>
        <authorList>
            <person name="Chen Yp."/>
            <person name="Pettis J.S."/>
            <person name="Zhao Y."/>
            <person name="Liu X."/>
            <person name="Tallon L.J."/>
            <person name="Sadzewicz L.D."/>
            <person name="Li R."/>
            <person name="Zheng H."/>
            <person name="Huang S."/>
            <person name="Zhang X."/>
            <person name="Hamilton M.C."/>
            <person name="Pernal S.F."/>
            <person name="Melathopoulos A.P."/>
            <person name="Yan X."/>
            <person name="Evans J.D."/>
        </authorList>
    </citation>
    <scope>NUCLEOTIDE SEQUENCE [LARGE SCALE GENOMIC DNA]</scope>
    <source>
        <strain evidence="3 4">BRL 01</strain>
    </source>
</reference>
<dbReference type="InterPro" id="IPR025875">
    <property type="entry name" value="Leu-rich_rpt_4"/>
</dbReference>
<dbReference type="Pfam" id="PF13516">
    <property type="entry name" value="LRR_6"/>
    <property type="match status" value="1"/>
</dbReference>
<keyword evidence="1" id="KW-0433">Leucine-rich repeat</keyword>
<dbReference type="Proteomes" id="UP000053780">
    <property type="component" value="Unassembled WGS sequence"/>
</dbReference>
<dbReference type="Gene3D" id="3.80.10.10">
    <property type="entry name" value="Ribonuclease Inhibitor"/>
    <property type="match status" value="1"/>
</dbReference>
<dbReference type="InterPro" id="IPR001611">
    <property type="entry name" value="Leu-rich_rpt"/>
</dbReference>
<dbReference type="AlphaFoldDB" id="T0L8G8"/>
<dbReference type="SMART" id="SM00365">
    <property type="entry name" value="LRR_SD22"/>
    <property type="match status" value="3"/>
</dbReference>
<organism evidence="3 4">
    <name type="scientific">Vairimorpha apis BRL 01</name>
    <dbReference type="NCBI Taxonomy" id="1037528"/>
    <lineage>
        <taxon>Eukaryota</taxon>
        <taxon>Fungi</taxon>
        <taxon>Fungi incertae sedis</taxon>
        <taxon>Microsporidia</taxon>
        <taxon>Nosematidae</taxon>
        <taxon>Vairimorpha</taxon>
    </lineage>
</organism>
<dbReference type="EMBL" id="KE647233">
    <property type="protein sequence ID" value="EQB60808.1"/>
    <property type="molecule type" value="Genomic_DNA"/>
</dbReference>
<dbReference type="PROSITE" id="PS51450">
    <property type="entry name" value="LRR"/>
    <property type="match status" value="1"/>
</dbReference>
<keyword evidence="2" id="KW-0677">Repeat</keyword>
<evidence type="ECO:0000256" key="2">
    <source>
        <dbReference type="ARBA" id="ARBA00022737"/>
    </source>
</evidence>